<name>A0ABX1DPT8_9HYPH</name>
<proteinExistence type="predicted"/>
<accession>A0ABX1DPT8</accession>
<sequence length="83" mass="9566">MNAKEIIGASLYSDDHNEIVVVIERSLDQRDEDVIAACAHAIGHLVRRFHVDVSSLRDRLIKESEKFGDSAFYLALFWIWMMT</sequence>
<reference evidence="1 2" key="1">
    <citation type="submission" date="2020-03" db="EMBL/GenBank/DDBJ databases">
        <title>Whole genome sequencing of clinical and environmental type strains of Ochrobactrum.</title>
        <authorList>
            <person name="Dharne M."/>
        </authorList>
    </citation>
    <scope>NUCLEOTIDE SEQUENCE [LARGE SCALE GENOMIC DNA]</scope>
    <source>
        <strain evidence="1 2">CIP 109452</strain>
    </source>
</reference>
<dbReference type="EMBL" id="JAAVLN010000003">
    <property type="protein sequence ID" value="NKC04959.1"/>
    <property type="molecule type" value="Genomic_DNA"/>
</dbReference>
<gene>
    <name evidence="1" type="ORF">HED55_22670</name>
</gene>
<organism evidence="1 2">
    <name type="scientific">Brucella haematophila</name>
    <dbReference type="NCBI Taxonomy" id="419474"/>
    <lineage>
        <taxon>Bacteria</taxon>
        <taxon>Pseudomonadati</taxon>
        <taxon>Pseudomonadota</taxon>
        <taxon>Alphaproteobacteria</taxon>
        <taxon>Hyphomicrobiales</taxon>
        <taxon>Brucellaceae</taxon>
        <taxon>Brucella/Ochrobactrum group</taxon>
        <taxon>Brucella</taxon>
    </lineage>
</organism>
<evidence type="ECO:0000313" key="1">
    <source>
        <dbReference type="EMBL" id="NKC04959.1"/>
    </source>
</evidence>
<dbReference type="Proteomes" id="UP000704467">
    <property type="component" value="Unassembled WGS sequence"/>
</dbReference>
<comment type="caution">
    <text evidence="1">The sequence shown here is derived from an EMBL/GenBank/DDBJ whole genome shotgun (WGS) entry which is preliminary data.</text>
</comment>
<keyword evidence="2" id="KW-1185">Reference proteome</keyword>
<protein>
    <submittedName>
        <fullName evidence="1">Uncharacterized protein</fullName>
    </submittedName>
</protein>
<evidence type="ECO:0000313" key="2">
    <source>
        <dbReference type="Proteomes" id="UP000704467"/>
    </source>
</evidence>